<keyword evidence="11" id="KW-1185">Reference proteome</keyword>
<dbReference type="SUPFAM" id="SSF88723">
    <property type="entry name" value="PIN domain-like"/>
    <property type="match status" value="1"/>
</dbReference>
<reference evidence="9 11" key="1">
    <citation type="submission" date="2018-04" db="EMBL/GenBank/DDBJ databases">
        <title>Complete genome sequences of Streptomyces griseoviridis K61 and characterization of antagonistic properties of biological control agents.</title>
        <authorList>
            <person name="Mariita R.M."/>
            <person name="Sello J.K."/>
        </authorList>
    </citation>
    <scope>NUCLEOTIDE SEQUENCE [LARGE SCALE GENOMIC DNA]</scope>
    <source>
        <strain evidence="9 11">K61</strain>
    </source>
</reference>
<dbReference type="EMBL" id="CP029078">
    <property type="protein sequence ID" value="QCN86046.1"/>
    <property type="molecule type" value="Genomic_DNA"/>
</dbReference>
<dbReference type="GO" id="GO:0000287">
    <property type="term" value="F:magnesium ion binding"/>
    <property type="evidence" value="ECO:0007669"/>
    <property type="project" value="UniProtKB-UniRule"/>
</dbReference>
<dbReference type="InterPro" id="IPR029060">
    <property type="entry name" value="PIN-like_dom_sf"/>
</dbReference>
<dbReference type="GO" id="GO:0090729">
    <property type="term" value="F:toxin activity"/>
    <property type="evidence" value="ECO:0007669"/>
    <property type="project" value="UniProtKB-KW"/>
</dbReference>
<dbReference type="InterPro" id="IPR022907">
    <property type="entry name" value="VapC_family"/>
</dbReference>
<proteinExistence type="inferred from homology"/>
<dbReference type="OrthoDB" id="32665at2"/>
<comment type="function">
    <text evidence="6">Toxic component of a toxin-antitoxin (TA) system. An RNase.</text>
</comment>
<evidence type="ECO:0000256" key="6">
    <source>
        <dbReference type="HAMAP-Rule" id="MF_00265"/>
    </source>
</evidence>
<dbReference type="AlphaFoldDB" id="A0A3Q9KVX7"/>
<keyword evidence="2 6" id="KW-0540">Nuclease</keyword>
<evidence type="ECO:0000256" key="2">
    <source>
        <dbReference type="ARBA" id="ARBA00022722"/>
    </source>
</evidence>
<evidence type="ECO:0000256" key="4">
    <source>
        <dbReference type="ARBA" id="ARBA00022801"/>
    </source>
</evidence>
<keyword evidence="1 6" id="KW-1277">Toxin-antitoxin system</keyword>
<organism evidence="8 10">
    <name type="scientific">Streptomyces griseoviridis</name>
    <dbReference type="NCBI Taxonomy" id="45398"/>
    <lineage>
        <taxon>Bacteria</taxon>
        <taxon>Bacillati</taxon>
        <taxon>Actinomycetota</taxon>
        <taxon>Actinomycetes</taxon>
        <taxon>Kitasatosporales</taxon>
        <taxon>Streptomycetaceae</taxon>
        <taxon>Streptomyces</taxon>
    </lineage>
</organism>
<protein>
    <recommendedName>
        <fullName evidence="6">Ribonuclease VapC</fullName>
        <shortName evidence="6">RNase VapC</shortName>
        <ecNumber evidence="6">3.1.-.-</ecNumber>
    </recommendedName>
    <alternativeName>
        <fullName evidence="6">Toxin VapC</fullName>
    </alternativeName>
</protein>
<dbReference type="HAMAP" id="MF_00265">
    <property type="entry name" value="VapC_Nob1"/>
    <property type="match status" value="1"/>
</dbReference>
<dbReference type="Proteomes" id="UP000501753">
    <property type="component" value="Chromosome"/>
</dbReference>
<comment type="cofactor">
    <cofactor evidence="6">
        <name>Mg(2+)</name>
        <dbReference type="ChEBI" id="CHEBI:18420"/>
    </cofactor>
</comment>
<dbReference type="EC" id="3.1.-.-" evidence="6"/>
<dbReference type="Proteomes" id="UP000271291">
    <property type="component" value="Chromosome"/>
</dbReference>
<evidence type="ECO:0000256" key="3">
    <source>
        <dbReference type="ARBA" id="ARBA00022723"/>
    </source>
</evidence>
<evidence type="ECO:0000313" key="10">
    <source>
        <dbReference type="Proteomes" id="UP000271291"/>
    </source>
</evidence>
<accession>A0A3Q9KVX7</accession>
<name>A0A3Q9KVX7_STRGD</name>
<evidence type="ECO:0000256" key="5">
    <source>
        <dbReference type="ARBA" id="ARBA00022842"/>
    </source>
</evidence>
<dbReference type="Pfam" id="PF01850">
    <property type="entry name" value="PIN"/>
    <property type="match status" value="1"/>
</dbReference>
<dbReference type="GO" id="GO:0016787">
    <property type="term" value="F:hydrolase activity"/>
    <property type="evidence" value="ECO:0007669"/>
    <property type="project" value="UniProtKB-KW"/>
</dbReference>
<dbReference type="GO" id="GO:0004540">
    <property type="term" value="F:RNA nuclease activity"/>
    <property type="evidence" value="ECO:0007669"/>
    <property type="project" value="InterPro"/>
</dbReference>
<gene>
    <name evidence="6" type="primary">vapC</name>
    <name evidence="9" type="ORF">DDJ31_14530</name>
    <name evidence="8" type="ORF">ELQ87_24745</name>
</gene>
<feature type="binding site" evidence="6">
    <location>
        <position position="107"/>
    </location>
    <ligand>
        <name>Mg(2+)</name>
        <dbReference type="ChEBI" id="CHEBI:18420"/>
    </ligand>
</feature>
<dbReference type="RefSeq" id="WP_127179901.1">
    <property type="nucleotide sequence ID" value="NZ_CP029078.1"/>
</dbReference>
<feature type="domain" description="PIN" evidence="7">
    <location>
        <begin position="8"/>
        <end position="132"/>
    </location>
</feature>
<dbReference type="Gene3D" id="3.40.50.1010">
    <property type="entry name" value="5'-nuclease"/>
    <property type="match status" value="1"/>
</dbReference>
<sequence>MKRHLFAVADTSVLLAVYNRKDHHHETSVHALSLVDRIVVSPMVLAELDYHLTRKISGRAAADALASMRAWAGTNRLTLASVGWPLLAEAERLMRRYADQDAIGITDAVNAALAWTLPQPVVLALDHHYRDVIAPRTATEQPLQVLPAPDRSR</sequence>
<keyword evidence="4 6" id="KW-0378">Hydrolase</keyword>
<evidence type="ECO:0000313" key="11">
    <source>
        <dbReference type="Proteomes" id="UP000501753"/>
    </source>
</evidence>
<evidence type="ECO:0000256" key="1">
    <source>
        <dbReference type="ARBA" id="ARBA00022649"/>
    </source>
</evidence>
<dbReference type="KEGG" id="sgd:ELQ87_24745"/>
<comment type="similarity">
    <text evidence="6">Belongs to the PINc/VapC protein family.</text>
</comment>
<dbReference type="EMBL" id="CP034687">
    <property type="protein sequence ID" value="AZS87099.1"/>
    <property type="molecule type" value="Genomic_DNA"/>
</dbReference>
<evidence type="ECO:0000259" key="7">
    <source>
        <dbReference type="Pfam" id="PF01850"/>
    </source>
</evidence>
<keyword evidence="3 6" id="KW-0479">Metal-binding</keyword>
<keyword evidence="6" id="KW-0800">Toxin</keyword>
<feature type="binding site" evidence="6">
    <location>
        <position position="10"/>
    </location>
    <ligand>
        <name>Mg(2+)</name>
        <dbReference type="ChEBI" id="CHEBI:18420"/>
    </ligand>
</feature>
<keyword evidence="5 6" id="KW-0460">Magnesium</keyword>
<evidence type="ECO:0000313" key="9">
    <source>
        <dbReference type="EMBL" id="QCN86046.1"/>
    </source>
</evidence>
<dbReference type="InterPro" id="IPR002716">
    <property type="entry name" value="PIN_dom"/>
</dbReference>
<evidence type="ECO:0000313" key="8">
    <source>
        <dbReference type="EMBL" id="AZS87099.1"/>
    </source>
</evidence>
<reference evidence="8 10" key="2">
    <citation type="submission" date="2018-12" db="EMBL/GenBank/DDBJ databases">
        <title>Streptomyces griseoviridis F1-27 complete genome.</title>
        <authorList>
            <person name="Mariita R.M."/>
            <person name="Sello J.K."/>
        </authorList>
    </citation>
    <scope>NUCLEOTIDE SEQUENCE [LARGE SCALE GENOMIC DNA]</scope>
    <source>
        <strain evidence="8 10">F1-27</strain>
    </source>
</reference>